<accession>A0A7G5EM41</accession>
<proteinExistence type="predicted"/>
<name>A0A7G5EM41_9BURK</name>
<keyword evidence="2" id="KW-1185">Reference proteome</keyword>
<sequence>MIGNFPARQIKSRGVVRQKASTARFDATHHGLPDAQCTMGLLLLAQWDRVNGMILAGTLADVNKVA</sequence>
<reference evidence="1 2" key="1">
    <citation type="journal article" date="2020" name="G3 (Bethesda)">
        <title>CeMbio - The Caenorhabditis elegans Microbiome Resource.</title>
        <authorList>
            <person name="Dirksen P."/>
            <person name="Assie A."/>
            <person name="Zimmermann J."/>
            <person name="Zhang F."/>
            <person name="Tietje A.M."/>
            <person name="Marsh S.A."/>
            <person name="Felix M.A."/>
            <person name="Shapira M."/>
            <person name="Kaleta C."/>
            <person name="Schulenburg H."/>
            <person name="Samuel B."/>
        </authorList>
    </citation>
    <scope>NUCLEOTIDE SEQUENCE [LARGE SCALE GENOMIC DNA]</scope>
    <source>
        <strain evidence="1 2">BIGb0172</strain>
    </source>
</reference>
<organism evidence="1 2">
    <name type="scientific">Comamonas piscis</name>
    <dbReference type="NCBI Taxonomy" id="1562974"/>
    <lineage>
        <taxon>Bacteria</taxon>
        <taxon>Pseudomonadati</taxon>
        <taxon>Pseudomonadota</taxon>
        <taxon>Betaproteobacteria</taxon>
        <taxon>Burkholderiales</taxon>
        <taxon>Comamonadaceae</taxon>
        <taxon>Comamonas</taxon>
    </lineage>
</organism>
<dbReference type="EMBL" id="CP058554">
    <property type="protein sequence ID" value="QMV75066.1"/>
    <property type="molecule type" value="Genomic_DNA"/>
</dbReference>
<dbReference type="AlphaFoldDB" id="A0A7G5EM41"/>
<dbReference type="RefSeq" id="WP_182325260.1">
    <property type="nucleotide sequence ID" value="NZ_CP058554.1"/>
</dbReference>
<gene>
    <name evidence="1" type="ORF">HS961_20700</name>
</gene>
<dbReference type="KEGG" id="cpis:HS961_20700"/>
<evidence type="ECO:0000313" key="1">
    <source>
        <dbReference type="EMBL" id="QMV75066.1"/>
    </source>
</evidence>
<evidence type="ECO:0000313" key="2">
    <source>
        <dbReference type="Proteomes" id="UP000515240"/>
    </source>
</evidence>
<dbReference type="Proteomes" id="UP000515240">
    <property type="component" value="Chromosome"/>
</dbReference>
<protein>
    <submittedName>
        <fullName evidence="1">Uncharacterized protein</fullName>
    </submittedName>
</protein>